<sequence>ILGLMVVRKMLDLIFSQHDLAWLDDILPDKDKKKKEDEKKKKEKKKAKSEEHNNSDEE</sequence>
<proteinExistence type="predicted"/>
<keyword evidence="3" id="KW-1185">Reference proteome</keyword>
<comment type="caution">
    <text evidence="2">The sequence shown here is derived from an EMBL/GenBank/DDBJ whole genome shotgun (WGS) entry which is preliminary data.</text>
</comment>
<evidence type="ECO:0000313" key="2">
    <source>
        <dbReference type="EMBL" id="KAL0183075.1"/>
    </source>
</evidence>
<dbReference type="Proteomes" id="UP001529510">
    <property type="component" value="Unassembled WGS sequence"/>
</dbReference>
<feature type="non-terminal residue" evidence="2">
    <location>
        <position position="58"/>
    </location>
</feature>
<gene>
    <name evidence="2" type="ORF">M9458_022450</name>
</gene>
<feature type="region of interest" description="Disordered" evidence="1">
    <location>
        <begin position="32"/>
        <end position="58"/>
    </location>
</feature>
<dbReference type="EMBL" id="JAMKFB020000010">
    <property type="protein sequence ID" value="KAL0183075.1"/>
    <property type="molecule type" value="Genomic_DNA"/>
</dbReference>
<reference evidence="2 3" key="1">
    <citation type="submission" date="2024-05" db="EMBL/GenBank/DDBJ databases">
        <title>Genome sequencing and assembly of Indian major carp, Cirrhinus mrigala (Hamilton, 1822).</title>
        <authorList>
            <person name="Mohindra V."/>
            <person name="Chowdhury L.M."/>
            <person name="Lal K."/>
            <person name="Jena J.K."/>
        </authorList>
    </citation>
    <scope>NUCLEOTIDE SEQUENCE [LARGE SCALE GENOMIC DNA]</scope>
    <source>
        <strain evidence="2">CM1030</strain>
        <tissue evidence="2">Blood</tissue>
    </source>
</reference>
<evidence type="ECO:0000256" key="1">
    <source>
        <dbReference type="SAM" id="MobiDB-lite"/>
    </source>
</evidence>
<protein>
    <submittedName>
        <fullName evidence="2">Uncharacterized protein</fullName>
    </submittedName>
</protein>
<accession>A0ABD0Q9Z4</accession>
<name>A0ABD0Q9Z4_CIRMR</name>
<dbReference type="AlphaFoldDB" id="A0ABD0Q9Z4"/>
<organism evidence="2 3">
    <name type="scientific">Cirrhinus mrigala</name>
    <name type="common">Mrigala</name>
    <dbReference type="NCBI Taxonomy" id="683832"/>
    <lineage>
        <taxon>Eukaryota</taxon>
        <taxon>Metazoa</taxon>
        <taxon>Chordata</taxon>
        <taxon>Craniata</taxon>
        <taxon>Vertebrata</taxon>
        <taxon>Euteleostomi</taxon>
        <taxon>Actinopterygii</taxon>
        <taxon>Neopterygii</taxon>
        <taxon>Teleostei</taxon>
        <taxon>Ostariophysi</taxon>
        <taxon>Cypriniformes</taxon>
        <taxon>Cyprinidae</taxon>
        <taxon>Labeoninae</taxon>
        <taxon>Labeonini</taxon>
        <taxon>Cirrhinus</taxon>
    </lineage>
</organism>
<feature type="compositionally biased region" description="Basic and acidic residues" evidence="1">
    <location>
        <begin position="48"/>
        <end position="58"/>
    </location>
</feature>
<evidence type="ECO:0000313" key="3">
    <source>
        <dbReference type="Proteomes" id="UP001529510"/>
    </source>
</evidence>
<feature type="non-terminal residue" evidence="2">
    <location>
        <position position="1"/>
    </location>
</feature>